<dbReference type="GO" id="GO:0004252">
    <property type="term" value="F:serine-type endopeptidase activity"/>
    <property type="evidence" value="ECO:0007669"/>
    <property type="project" value="InterPro"/>
</dbReference>
<dbReference type="GO" id="GO:0006508">
    <property type="term" value="P:proteolysis"/>
    <property type="evidence" value="ECO:0007669"/>
    <property type="project" value="UniProtKB-KW"/>
</dbReference>
<dbReference type="Gene3D" id="2.40.10.10">
    <property type="entry name" value="Trypsin-like serine proteases"/>
    <property type="match status" value="1"/>
</dbReference>
<dbReference type="AlphaFoldDB" id="A0A452V6R7"/>
<organism evidence="7">
    <name type="scientific">Ursus maritimus</name>
    <name type="common">Polar bear</name>
    <name type="synonym">Thalarctos maritimus</name>
    <dbReference type="NCBI Taxonomy" id="29073"/>
    <lineage>
        <taxon>Eukaryota</taxon>
        <taxon>Metazoa</taxon>
        <taxon>Chordata</taxon>
        <taxon>Craniata</taxon>
        <taxon>Vertebrata</taxon>
        <taxon>Euteleostomi</taxon>
        <taxon>Mammalia</taxon>
        <taxon>Eutheria</taxon>
        <taxon>Laurasiatheria</taxon>
        <taxon>Carnivora</taxon>
        <taxon>Caniformia</taxon>
        <taxon>Ursidae</taxon>
        <taxon>Ursus</taxon>
    </lineage>
</organism>
<dbReference type="InterPro" id="IPR043504">
    <property type="entry name" value="Peptidase_S1_PA_chymotrypsin"/>
</dbReference>
<evidence type="ECO:0000256" key="1">
    <source>
        <dbReference type="ARBA" id="ARBA00022670"/>
    </source>
</evidence>
<dbReference type="InterPro" id="IPR018114">
    <property type="entry name" value="TRYPSIN_HIS"/>
</dbReference>
<evidence type="ECO:0000259" key="6">
    <source>
        <dbReference type="PROSITE" id="PS50240"/>
    </source>
</evidence>
<feature type="region of interest" description="Disordered" evidence="5">
    <location>
        <begin position="1"/>
        <end position="28"/>
    </location>
</feature>
<dbReference type="Pfam" id="PF00089">
    <property type="entry name" value="Trypsin"/>
    <property type="match status" value="1"/>
</dbReference>
<dbReference type="PANTHER" id="PTHR24252">
    <property type="entry name" value="ACROSIN-RELATED"/>
    <property type="match status" value="1"/>
</dbReference>
<dbReference type="PROSITE" id="PS00134">
    <property type="entry name" value="TRYPSIN_HIS"/>
    <property type="match status" value="1"/>
</dbReference>
<evidence type="ECO:0000256" key="2">
    <source>
        <dbReference type="ARBA" id="ARBA00022801"/>
    </source>
</evidence>
<accession>A0A452V6R7</accession>
<keyword evidence="2" id="KW-0378">Hydrolase</keyword>
<keyword evidence="3" id="KW-0720">Serine protease</keyword>
<dbReference type="SUPFAM" id="SSF50494">
    <property type="entry name" value="Trypsin-like serine proteases"/>
    <property type="match status" value="1"/>
</dbReference>
<dbReference type="PANTHER" id="PTHR24252:SF17">
    <property type="entry name" value="SUPPRESSOR OF TUMORIGENICITY 14 PROTEIN HOMOLOG-RELATED"/>
    <property type="match status" value="1"/>
</dbReference>
<evidence type="ECO:0000256" key="4">
    <source>
        <dbReference type="ARBA" id="ARBA00023157"/>
    </source>
</evidence>
<evidence type="ECO:0000313" key="7">
    <source>
        <dbReference type="Ensembl" id="ENSUMAP00000029227"/>
    </source>
</evidence>
<protein>
    <recommendedName>
        <fullName evidence="6">Peptidase S1 domain-containing protein</fullName>
    </recommendedName>
</protein>
<evidence type="ECO:0000256" key="3">
    <source>
        <dbReference type="ARBA" id="ARBA00022825"/>
    </source>
</evidence>
<keyword evidence="4" id="KW-1015">Disulfide bond</keyword>
<sequence length="141" mass="14756">PWGLRAQLSGPDLGPVFPEEAVGDPVSPPGSSFSPEARIVGGVAGAPRQWPWQVSLRDRGQHICGGSLISPWWVLTAAHCISRASVDLEQQAGPQGSRPFSAAGRWLGALWAGLAPAAGSPLQVCASDAGHSLQTRKENKF</sequence>
<dbReference type="PROSITE" id="PS50240">
    <property type="entry name" value="TRYPSIN_DOM"/>
    <property type="match status" value="1"/>
</dbReference>
<dbReference type="InterPro" id="IPR001254">
    <property type="entry name" value="Trypsin_dom"/>
</dbReference>
<keyword evidence="1" id="KW-0645">Protease</keyword>
<dbReference type="OMA" id="DRGQHIC"/>
<proteinExistence type="predicted"/>
<reference evidence="7" key="1">
    <citation type="submission" date="2019-03" db="UniProtKB">
        <authorList>
            <consortium name="Ensembl"/>
        </authorList>
    </citation>
    <scope>IDENTIFICATION</scope>
</reference>
<evidence type="ECO:0000256" key="5">
    <source>
        <dbReference type="SAM" id="MobiDB-lite"/>
    </source>
</evidence>
<name>A0A452V6R7_URSMA</name>
<feature type="domain" description="Peptidase S1" evidence="6">
    <location>
        <begin position="39"/>
        <end position="81"/>
    </location>
</feature>
<dbReference type="InterPro" id="IPR009003">
    <property type="entry name" value="Peptidase_S1_PA"/>
</dbReference>
<dbReference type="GeneTree" id="ENSGT01100000263714"/>
<dbReference type="Ensembl" id="ENSUMAT00000034546.1">
    <property type="protein sequence ID" value="ENSUMAP00000029227.1"/>
    <property type="gene ID" value="ENSUMAG00000021206.1"/>
</dbReference>